<sequence length="561" mass="64955">MKVLSITIIIWMTVFMFLQGLYFNHTLMLANVIVIILLFLWLFHKGSLILPKDMTSKFLFLFLALQILAYFTALEKGMQVYGIFLGLLLVMAYVLIYQVHNNNFMKYFKCVFVISVIVGGLIGIMSYLGFEEHQISYVINHRMAGPIQYANTWAAVVFSAILVYLTIEMKTWQKVIGFSILGTTLLMTMSRSVILISCLIIVYLLIKKKLNNAFWMGLCFSVVISKVLIGFINLEMVFRRLTQMTPKVSEWQTRLLYYEDALRMIWDRPFGYGTFGYYYAQRAYQTGSMYHVRYVHSSLLQAFLDIGILGGMTLAAFMIYIIFIKKYDGMNKLVVMVLLLHSLSDITLQFPYIWLLIIIFSTTKEEIERKDFVLKKGFSNVAILLLLLPCIYFLIVEISYYRGNYETTLDLYQGHTEGARKYLLTEDNQDQQITLSENLIRRNPYIIEGYLVLKDIAIKKGNYPLAVEHTRTLVDINPLNIHRHEAYSSALLMASEFSIHSGDVPQGRMYLEAIRTIPEALTVLAKEKNTHYNIRHKPYLVMTKKLNENYNKAGVLLRGLD</sequence>
<name>A0A3P7PWA8_9FIRM</name>
<evidence type="ECO:0000313" key="8">
    <source>
        <dbReference type="Proteomes" id="UP000279029"/>
    </source>
</evidence>
<keyword evidence="4 5" id="KW-0472">Membrane</keyword>
<accession>A0A3P7PWA8</accession>
<feature type="transmembrane region" description="Helical" evidence="5">
    <location>
        <begin position="80"/>
        <end position="99"/>
    </location>
</feature>
<dbReference type="Proteomes" id="UP000279029">
    <property type="component" value="Chromosome"/>
</dbReference>
<dbReference type="InterPro" id="IPR007016">
    <property type="entry name" value="O-antigen_ligase-rel_domated"/>
</dbReference>
<keyword evidence="2 5" id="KW-0812">Transmembrane</keyword>
<feature type="transmembrane region" description="Helical" evidence="5">
    <location>
        <begin position="212"/>
        <end position="234"/>
    </location>
</feature>
<feature type="transmembrane region" description="Helical" evidence="5">
    <location>
        <begin position="335"/>
        <end position="360"/>
    </location>
</feature>
<dbReference type="OrthoDB" id="2054205at2"/>
<evidence type="ECO:0000256" key="2">
    <source>
        <dbReference type="ARBA" id="ARBA00022692"/>
    </source>
</evidence>
<feature type="transmembrane region" description="Helical" evidence="5">
    <location>
        <begin position="28"/>
        <end position="44"/>
    </location>
</feature>
<evidence type="ECO:0000259" key="6">
    <source>
        <dbReference type="Pfam" id="PF04932"/>
    </source>
</evidence>
<evidence type="ECO:0000256" key="5">
    <source>
        <dbReference type="SAM" id="Phobius"/>
    </source>
</evidence>
<feature type="transmembrane region" description="Helical" evidence="5">
    <location>
        <begin position="56"/>
        <end position="74"/>
    </location>
</feature>
<feature type="transmembrane region" description="Helical" evidence="5">
    <location>
        <begin position="150"/>
        <end position="167"/>
    </location>
</feature>
<dbReference type="Pfam" id="PF04932">
    <property type="entry name" value="Wzy_C"/>
    <property type="match status" value="1"/>
</dbReference>
<comment type="subcellular location">
    <subcellularLocation>
        <location evidence="1">Membrane</location>
        <topology evidence="1">Multi-pass membrane protein</topology>
    </subcellularLocation>
</comment>
<dbReference type="GO" id="GO:0016020">
    <property type="term" value="C:membrane"/>
    <property type="evidence" value="ECO:0007669"/>
    <property type="project" value="UniProtKB-SubCell"/>
</dbReference>
<organism evidence="7 8">
    <name type="scientific">Petrocella atlantisensis</name>
    <dbReference type="NCBI Taxonomy" id="2173034"/>
    <lineage>
        <taxon>Bacteria</taxon>
        <taxon>Bacillati</taxon>
        <taxon>Bacillota</taxon>
        <taxon>Clostridia</taxon>
        <taxon>Lachnospirales</taxon>
        <taxon>Vallitaleaceae</taxon>
        <taxon>Petrocella</taxon>
    </lineage>
</organism>
<dbReference type="AlphaFoldDB" id="A0A3P7PWA8"/>
<feature type="transmembrane region" description="Helical" evidence="5">
    <location>
        <begin position="179"/>
        <end position="206"/>
    </location>
</feature>
<dbReference type="InterPro" id="IPR051533">
    <property type="entry name" value="WaaL-like"/>
</dbReference>
<evidence type="ECO:0000313" key="7">
    <source>
        <dbReference type="EMBL" id="VDN47531.1"/>
    </source>
</evidence>
<reference evidence="7 8" key="1">
    <citation type="submission" date="2018-09" db="EMBL/GenBank/DDBJ databases">
        <authorList>
            <person name="Postec A."/>
        </authorList>
    </citation>
    <scope>NUCLEOTIDE SEQUENCE [LARGE SCALE GENOMIC DNA]</scope>
    <source>
        <strain evidence="7">70B-A</strain>
    </source>
</reference>
<keyword evidence="8" id="KW-1185">Reference proteome</keyword>
<dbReference type="PANTHER" id="PTHR37422">
    <property type="entry name" value="TEICHURONIC ACID BIOSYNTHESIS PROTEIN TUAE"/>
    <property type="match status" value="1"/>
</dbReference>
<feature type="domain" description="O-antigen ligase-related" evidence="6">
    <location>
        <begin position="177"/>
        <end position="314"/>
    </location>
</feature>
<feature type="transmembrane region" description="Helical" evidence="5">
    <location>
        <begin position="299"/>
        <end position="323"/>
    </location>
</feature>
<evidence type="ECO:0000256" key="3">
    <source>
        <dbReference type="ARBA" id="ARBA00022989"/>
    </source>
</evidence>
<evidence type="ECO:0000256" key="4">
    <source>
        <dbReference type="ARBA" id="ARBA00023136"/>
    </source>
</evidence>
<protein>
    <recommendedName>
        <fullName evidence="6">O-antigen ligase-related domain-containing protein</fullName>
    </recommendedName>
</protein>
<dbReference type="KEGG" id="cbar:PATL70BA_1644"/>
<proteinExistence type="predicted"/>
<dbReference type="EMBL" id="LR130778">
    <property type="protein sequence ID" value="VDN47531.1"/>
    <property type="molecule type" value="Genomic_DNA"/>
</dbReference>
<gene>
    <name evidence="7" type="ORF">PATL70BA_1644</name>
</gene>
<feature type="transmembrane region" description="Helical" evidence="5">
    <location>
        <begin position="111"/>
        <end position="130"/>
    </location>
</feature>
<evidence type="ECO:0000256" key="1">
    <source>
        <dbReference type="ARBA" id="ARBA00004141"/>
    </source>
</evidence>
<dbReference type="PANTHER" id="PTHR37422:SF17">
    <property type="entry name" value="O-ANTIGEN LIGASE"/>
    <property type="match status" value="1"/>
</dbReference>
<keyword evidence="3 5" id="KW-1133">Transmembrane helix</keyword>
<feature type="transmembrane region" description="Helical" evidence="5">
    <location>
        <begin position="381"/>
        <end position="401"/>
    </location>
</feature>